<protein>
    <submittedName>
        <fullName evidence="5">Substrate-binding family protein</fullName>
    </submittedName>
</protein>
<evidence type="ECO:0000256" key="3">
    <source>
        <dbReference type="SAM" id="SignalP"/>
    </source>
</evidence>
<sequence>MHISSTLALAAAYCLVPATLHAAQGVDRDSIRFVQIAPLEGEGAALGTGIRLGLLAAFEEANGKGGVHGRKIRLDSHCDSNDPGRAVERMDAVIAGSTISR</sequence>
<dbReference type="Gene3D" id="3.40.50.2300">
    <property type="match status" value="1"/>
</dbReference>
<reference evidence="5 6" key="1">
    <citation type="submission" date="2019-03" db="EMBL/GenBank/DDBJ databases">
        <title>Genomic Encyclopedia of Type Strains, Phase IV (KMG-IV): sequencing the most valuable type-strain genomes for metagenomic binning, comparative biology and taxonomic classification.</title>
        <authorList>
            <person name="Goeker M."/>
        </authorList>
    </citation>
    <scope>NUCLEOTIDE SEQUENCE [LARGE SCALE GENOMIC DNA]</scope>
    <source>
        <strain evidence="5 6">DSM 18063</strain>
    </source>
</reference>
<keyword evidence="2 3" id="KW-0732">Signal</keyword>
<comment type="caution">
    <text evidence="5">The sequence shown here is derived from an EMBL/GenBank/DDBJ whole genome shotgun (WGS) entry which is preliminary data.</text>
</comment>
<dbReference type="SUPFAM" id="SSF53822">
    <property type="entry name" value="Periplasmic binding protein-like I"/>
    <property type="match status" value="1"/>
</dbReference>
<dbReference type="Pfam" id="PF13458">
    <property type="entry name" value="Peripla_BP_6"/>
    <property type="match status" value="1"/>
</dbReference>
<dbReference type="Proteomes" id="UP000294835">
    <property type="component" value="Unassembled WGS sequence"/>
</dbReference>
<dbReference type="AlphaFoldDB" id="A0A4R2PZP4"/>
<evidence type="ECO:0000256" key="1">
    <source>
        <dbReference type="ARBA" id="ARBA00010062"/>
    </source>
</evidence>
<dbReference type="PANTHER" id="PTHR47235:SF1">
    <property type="entry name" value="BLR6548 PROTEIN"/>
    <property type="match status" value="1"/>
</dbReference>
<dbReference type="InterPro" id="IPR028081">
    <property type="entry name" value="Leu-bd"/>
</dbReference>
<comment type="similarity">
    <text evidence="1">Belongs to the leucine-binding protein family.</text>
</comment>
<dbReference type="RefSeq" id="WP_132461605.1">
    <property type="nucleotide sequence ID" value="NZ_SLXP01000004.1"/>
</dbReference>
<feature type="chain" id="PRO_5020335738" evidence="3">
    <location>
        <begin position="23"/>
        <end position="101"/>
    </location>
</feature>
<feature type="signal peptide" evidence="3">
    <location>
        <begin position="1"/>
        <end position="22"/>
    </location>
</feature>
<accession>A0A4R2PZP4</accession>
<dbReference type="InterPro" id="IPR028082">
    <property type="entry name" value="Peripla_BP_I"/>
</dbReference>
<evidence type="ECO:0000256" key="2">
    <source>
        <dbReference type="ARBA" id="ARBA00022729"/>
    </source>
</evidence>
<gene>
    <name evidence="5" type="ORF">EV662_1043</name>
</gene>
<dbReference type="PANTHER" id="PTHR47235">
    <property type="entry name" value="BLR6548 PROTEIN"/>
    <property type="match status" value="1"/>
</dbReference>
<name>A0A4R2PZP4_9RHOB</name>
<proteinExistence type="inferred from homology"/>
<dbReference type="EMBL" id="SLXP01000004">
    <property type="protein sequence ID" value="TCP41660.1"/>
    <property type="molecule type" value="Genomic_DNA"/>
</dbReference>
<evidence type="ECO:0000259" key="4">
    <source>
        <dbReference type="Pfam" id="PF13458"/>
    </source>
</evidence>
<feature type="domain" description="Leucine-binding protein" evidence="4">
    <location>
        <begin position="31"/>
        <end position="94"/>
    </location>
</feature>
<evidence type="ECO:0000313" key="6">
    <source>
        <dbReference type="Proteomes" id="UP000294835"/>
    </source>
</evidence>
<organism evidence="5 6">
    <name type="scientific">Rhodovulum marinum</name>
    <dbReference type="NCBI Taxonomy" id="320662"/>
    <lineage>
        <taxon>Bacteria</taxon>
        <taxon>Pseudomonadati</taxon>
        <taxon>Pseudomonadota</taxon>
        <taxon>Alphaproteobacteria</taxon>
        <taxon>Rhodobacterales</taxon>
        <taxon>Paracoccaceae</taxon>
        <taxon>Rhodovulum</taxon>
    </lineage>
</organism>
<dbReference type="OrthoDB" id="9147078at2"/>
<keyword evidence="6" id="KW-1185">Reference proteome</keyword>
<evidence type="ECO:0000313" key="5">
    <source>
        <dbReference type="EMBL" id="TCP41660.1"/>
    </source>
</evidence>